<dbReference type="EMBL" id="BPLR01003887">
    <property type="protein sequence ID" value="GIX89808.1"/>
    <property type="molecule type" value="Genomic_DNA"/>
</dbReference>
<organism evidence="2 3">
    <name type="scientific">Caerostris extrusa</name>
    <name type="common">Bark spider</name>
    <name type="synonym">Caerostris bankana</name>
    <dbReference type="NCBI Taxonomy" id="172846"/>
    <lineage>
        <taxon>Eukaryota</taxon>
        <taxon>Metazoa</taxon>
        <taxon>Ecdysozoa</taxon>
        <taxon>Arthropoda</taxon>
        <taxon>Chelicerata</taxon>
        <taxon>Arachnida</taxon>
        <taxon>Araneae</taxon>
        <taxon>Araneomorphae</taxon>
        <taxon>Entelegynae</taxon>
        <taxon>Araneoidea</taxon>
        <taxon>Araneidae</taxon>
        <taxon>Caerostris</taxon>
    </lineage>
</organism>
<keyword evidence="3" id="KW-1185">Reference proteome</keyword>
<feature type="transmembrane region" description="Helical" evidence="1">
    <location>
        <begin position="50"/>
        <end position="74"/>
    </location>
</feature>
<comment type="caution">
    <text evidence="2">The sequence shown here is derived from an EMBL/GenBank/DDBJ whole genome shotgun (WGS) entry which is preliminary data.</text>
</comment>
<sequence>MKCTLPSSTKQIKFRNKDTCTLKLDCRNGIIQLDIHSDRKKERKKKKEHLIFVSSFSAAVTKTAASTVATFFLLEQMNFKKIMNKNNHPLAREDLPDVISSSPFFPLHKNSTAVETSLTFHGVNLSTIFSE</sequence>
<dbReference type="AlphaFoldDB" id="A0AAV4P196"/>
<evidence type="ECO:0000313" key="2">
    <source>
        <dbReference type="EMBL" id="GIX89808.1"/>
    </source>
</evidence>
<proteinExistence type="predicted"/>
<keyword evidence="1" id="KW-0472">Membrane</keyword>
<keyword evidence="1" id="KW-0812">Transmembrane</keyword>
<dbReference type="Proteomes" id="UP001054945">
    <property type="component" value="Unassembled WGS sequence"/>
</dbReference>
<protein>
    <submittedName>
        <fullName evidence="2">Uncharacterized protein</fullName>
    </submittedName>
</protein>
<keyword evidence="1" id="KW-1133">Transmembrane helix</keyword>
<evidence type="ECO:0000313" key="3">
    <source>
        <dbReference type="Proteomes" id="UP001054945"/>
    </source>
</evidence>
<gene>
    <name evidence="2" type="ORF">CEXT_503291</name>
</gene>
<evidence type="ECO:0000256" key="1">
    <source>
        <dbReference type="SAM" id="Phobius"/>
    </source>
</evidence>
<name>A0AAV4P196_CAEEX</name>
<reference evidence="2 3" key="1">
    <citation type="submission" date="2021-06" db="EMBL/GenBank/DDBJ databases">
        <title>Caerostris extrusa draft genome.</title>
        <authorList>
            <person name="Kono N."/>
            <person name="Arakawa K."/>
        </authorList>
    </citation>
    <scope>NUCLEOTIDE SEQUENCE [LARGE SCALE GENOMIC DNA]</scope>
</reference>
<accession>A0AAV4P196</accession>